<dbReference type="RefSeq" id="WP_127767089.1">
    <property type="nucleotide sequence ID" value="NZ_SADE01000003.1"/>
</dbReference>
<dbReference type="InterPro" id="IPR023381">
    <property type="entry name" value="YP001051499.1-like_dom_sf"/>
</dbReference>
<protein>
    <submittedName>
        <fullName evidence="1">DUF416 family protein</fullName>
    </submittedName>
</protein>
<sequence length="200" mass="22698">MENEFDENALFKLLKGLIYWKQLAFLLAACQRLIPSFQAFSKENGVAGEETLQEILAQAWAALENRETNIDFSYNAELAESVAPSSEKYDSIFVSSAMDAAIAVSLLMRAFERNQTETIVEAVTLARDSVDMYVQELESISPTDPELEEKILSHELMQNELCRQRKDLSFLYALSDDILEAMPEVHERWSNNTDSCLGLR</sequence>
<gene>
    <name evidence="1" type="ORF">EOI86_18660</name>
</gene>
<evidence type="ECO:0000313" key="1">
    <source>
        <dbReference type="EMBL" id="RVU34863.1"/>
    </source>
</evidence>
<keyword evidence="2" id="KW-1185">Reference proteome</keyword>
<organism evidence="1 2">
    <name type="scientific">Hwanghaeella grinnelliae</name>
    <dbReference type="NCBI Taxonomy" id="2500179"/>
    <lineage>
        <taxon>Bacteria</taxon>
        <taxon>Pseudomonadati</taxon>
        <taxon>Pseudomonadota</taxon>
        <taxon>Alphaproteobacteria</taxon>
        <taxon>Rhodospirillales</taxon>
        <taxon>Rhodospirillaceae</taxon>
        <taxon>Hwanghaeella</taxon>
    </lineage>
</organism>
<dbReference type="EMBL" id="SADE01000003">
    <property type="protein sequence ID" value="RVU34863.1"/>
    <property type="molecule type" value="Genomic_DNA"/>
</dbReference>
<dbReference type="InterPro" id="IPR007338">
    <property type="entry name" value="DUF416"/>
</dbReference>
<dbReference type="OrthoDB" id="9204516at2"/>
<dbReference type="Gene3D" id="1.20.1590.10">
    <property type="entry name" value="YP_001051499.1 domain like"/>
    <property type="match status" value="1"/>
</dbReference>
<proteinExistence type="predicted"/>
<accession>A0A437QK31</accession>
<reference evidence="2" key="1">
    <citation type="submission" date="2019-01" db="EMBL/GenBank/DDBJ databases">
        <title>Gri0909 isolated from a small marine red alga.</title>
        <authorList>
            <person name="Kim J."/>
            <person name="Jeong S.E."/>
            <person name="Jeon C.O."/>
        </authorList>
    </citation>
    <scope>NUCLEOTIDE SEQUENCE [LARGE SCALE GENOMIC DNA]</scope>
    <source>
        <strain evidence="2">Gri0909</strain>
    </source>
</reference>
<dbReference type="Pfam" id="PF04222">
    <property type="entry name" value="DUF416"/>
    <property type="match status" value="1"/>
</dbReference>
<comment type="caution">
    <text evidence="1">The sequence shown here is derived from an EMBL/GenBank/DDBJ whole genome shotgun (WGS) entry which is preliminary data.</text>
</comment>
<evidence type="ECO:0000313" key="2">
    <source>
        <dbReference type="Proteomes" id="UP000287447"/>
    </source>
</evidence>
<name>A0A437QK31_9PROT</name>
<dbReference type="AlphaFoldDB" id="A0A437QK31"/>
<dbReference type="Proteomes" id="UP000287447">
    <property type="component" value="Unassembled WGS sequence"/>
</dbReference>